<evidence type="ECO:0000313" key="1">
    <source>
        <dbReference type="Proteomes" id="UP000095280"/>
    </source>
</evidence>
<dbReference type="WBParaSite" id="maker-unitig_35555-snap-gene-0.2-mRNA-1">
    <property type="protein sequence ID" value="maker-unitig_35555-snap-gene-0.2-mRNA-1"/>
    <property type="gene ID" value="maker-unitig_35555-snap-gene-0.2"/>
</dbReference>
<name>A0A1I8FIN3_9PLAT</name>
<organism evidence="1 2">
    <name type="scientific">Macrostomum lignano</name>
    <dbReference type="NCBI Taxonomy" id="282301"/>
    <lineage>
        <taxon>Eukaryota</taxon>
        <taxon>Metazoa</taxon>
        <taxon>Spiralia</taxon>
        <taxon>Lophotrochozoa</taxon>
        <taxon>Platyhelminthes</taxon>
        <taxon>Rhabditophora</taxon>
        <taxon>Macrostomorpha</taxon>
        <taxon>Macrostomida</taxon>
        <taxon>Macrostomidae</taxon>
        <taxon>Macrostomum</taxon>
    </lineage>
</organism>
<evidence type="ECO:0000313" key="2">
    <source>
        <dbReference type="WBParaSite" id="maker-unitig_35555-snap-gene-0.2-mRNA-1"/>
    </source>
</evidence>
<accession>A0A1I8FIN3</accession>
<proteinExistence type="predicted"/>
<reference evidence="2" key="1">
    <citation type="submission" date="2016-11" db="UniProtKB">
        <authorList>
            <consortium name="WormBaseParasite"/>
        </authorList>
    </citation>
    <scope>IDENTIFICATION</scope>
</reference>
<keyword evidence="1" id="KW-1185">Reference proteome</keyword>
<dbReference type="AlphaFoldDB" id="A0A1I8FIN3"/>
<sequence length="170" mass="18514">MACLSAIDSLGGAAVASCCCVLRWALGMICARSLNWAAASLRTSRSLDALLIVETAELTPIWTRMRRLAAAATARRPTRRRDQRTAIDKTSLKAVADLRLTDQPFLPTSSTIISSQSGADAAVALDSFTNRECDGVDYTERIKELKLTSLLFLNITKYAQAPAPWGNPRR</sequence>
<dbReference type="Proteomes" id="UP000095280">
    <property type="component" value="Unplaced"/>
</dbReference>
<protein>
    <submittedName>
        <fullName evidence="2">Secreted protein</fullName>
    </submittedName>
</protein>